<dbReference type="InterPro" id="IPR056740">
    <property type="entry name" value="ILV_EDD_C"/>
</dbReference>
<comment type="catalytic activity">
    <reaction evidence="15">
        <text>(2R,3R)-2,3-dihydroxy-3-methylpentanoate = (S)-3-methyl-2-oxopentanoate + H2O</text>
        <dbReference type="Rhea" id="RHEA:27694"/>
        <dbReference type="ChEBI" id="CHEBI:15377"/>
        <dbReference type="ChEBI" id="CHEBI:35146"/>
        <dbReference type="ChEBI" id="CHEBI:49258"/>
        <dbReference type="EC" id="4.2.1.9"/>
    </reaction>
</comment>
<dbReference type="EMBL" id="CP115149">
    <property type="protein sequence ID" value="WBL35697.1"/>
    <property type="molecule type" value="Genomic_DNA"/>
</dbReference>
<comment type="subunit">
    <text evidence="15">Homodimer.</text>
</comment>
<dbReference type="Pfam" id="PF00920">
    <property type="entry name" value="ILVD_EDD_N"/>
    <property type="match status" value="1"/>
</dbReference>
<evidence type="ECO:0000256" key="13">
    <source>
        <dbReference type="ARBA" id="ARBA00029437"/>
    </source>
</evidence>
<feature type="domain" description="Dihydroxy-acid/6-phosphogluconate dehydratase C-terminal" evidence="17">
    <location>
        <begin position="365"/>
        <end position="554"/>
    </location>
</feature>
<comment type="similarity">
    <text evidence="2 15">Belongs to the IlvD/Edd family.</text>
</comment>
<dbReference type="Gene3D" id="3.50.30.80">
    <property type="entry name" value="IlvD/EDD C-terminal domain-like"/>
    <property type="match status" value="1"/>
</dbReference>
<keyword evidence="8 15" id="KW-0411">Iron-sulfur</keyword>
<feature type="binding site" evidence="15">
    <location>
        <position position="126"/>
    </location>
    <ligand>
        <name>Mg(2+)</name>
        <dbReference type="ChEBI" id="CHEBI:18420"/>
    </ligand>
</feature>
<evidence type="ECO:0000313" key="18">
    <source>
        <dbReference type="EMBL" id="WBL35697.1"/>
    </source>
</evidence>
<sequence length="557" mass="58571">MTYDPRARSRILVDGPGRAPARSYFKSVGFTSEDLRRPLVMVAHSWIGTMPCNFNHRELAAEVMAGVRAAGGTPMEVNTISISDGISMGTEGMKASLVSREIIADSIELAAVGYSFDAAVIIVGCDKTIPAAAMALARLNIPGLVLYGGSIAPGRYKGRDITIQDVFEGVGQQAAGTISEEELEEIVDAACPGAGACGAQYTANTMATALEFMGLSPMGSATVGATDARKRKVAFRAGELVMKVLNEGILPRQILTRESLENGIICAASTGGSTNVVLHLLAIAHEAGVPLEIDDFDRVSERTPLIGDMRPGGRYVALDMDRAGGTRLLAKRLLEAGKLHGGVLTVTGRTIAEEAEEAVETPGQDVILPVEKALKPTGGLVILKGNLAPEGCVIKVAGHERMYHEGPARVFECEEDAFQAVTNRQIHAGDVVVIRNEGPKGGPGMREMLGVTAALVGEGLGESVALLTDGRFSGATRGLMAGHVAPEAAVGGPIALVQEGDIISFDVKNRKLTLHVDDAELERRRAAWTPRPPKYQRGVFAKYAAQVSSASKGAVTS</sequence>
<feature type="binding site" description="via carbamate group" evidence="15">
    <location>
        <position position="127"/>
    </location>
    <ligand>
        <name>Mg(2+)</name>
        <dbReference type="ChEBI" id="CHEBI:18420"/>
    </ligand>
</feature>
<feature type="active site" description="Proton acceptor" evidence="15">
    <location>
        <position position="473"/>
    </location>
</feature>
<dbReference type="Pfam" id="PF24877">
    <property type="entry name" value="ILV_EDD_C"/>
    <property type="match status" value="1"/>
</dbReference>
<evidence type="ECO:0000256" key="3">
    <source>
        <dbReference type="ARBA" id="ARBA00022605"/>
    </source>
</evidence>
<dbReference type="InterPro" id="IPR050165">
    <property type="entry name" value="DHAD_IlvD/Edd"/>
</dbReference>
<keyword evidence="7 15" id="KW-0408">Iron</keyword>
<comment type="pathway">
    <text evidence="12 15">Amino-acid biosynthesis; L-valine biosynthesis; L-valine from pyruvate: step 3/4.</text>
</comment>
<dbReference type="InterPro" id="IPR020558">
    <property type="entry name" value="DiOHA_6PGluconate_deHydtase_CS"/>
</dbReference>
<comment type="function">
    <text evidence="15">Functions in the biosynthesis of branched-chain amino acids. Catalyzes the dehydration of (2R,3R)-2,3-dihydroxy-3-methylpentanoate (2,3-dihydroxy-3-methylvalerate) into 2-oxo-3-methylpentanoate (2-oxo-3-methylvalerate) and of (2R)-2,3-dihydroxy-3-methylbutanoate (2,3-dihydroxyisovalerate) into 2-oxo-3-methylbutanoate (2-oxoisovalerate), the penultimate precursor to L-isoleucine and L-valine, respectively.</text>
</comment>
<dbReference type="InterPro" id="IPR037237">
    <property type="entry name" value="IlvD/EDD_N"/>
</dbReference>
<comment type="cofactor">
    <cofactor evidence="15">
        <name>[2Fe-2S] cluster</name>
        <dbReference type="ChEBI" id="CHEBI:190135"/>
    </cofactor>
    <text evidence="15">Binds 1 [2Fe-2S] cluster per subunit. This cluster acts as a Lewis acid cofactor.</text>
</comment>
<dbReference type="GO" id="GO:0004160">
    <property type="term" value="F:dihydroxy-acid dehydratase activity"/>
    <property type="evidence" value="ECO:0007669"/>
    <property type="project" value="UniProtKB-EC"/>
</dbReference>
<dbReference type="EC" id="4.2.1.9" evidence="14 15"/>
<dbReference type="SUPFAM" id="SSF143975">
    <property type="entry name" value="IlvD/EDD N-terminal domain-like"/>
    <property type="match status" value="1"/>
</dbReference>
<evidence type="ECO:0000256" key="1">
    <source>
        <dbReference type="ARBA" id="ARBA00001946"/>
    </source>
</evidence>
<feature type="modified residue" description="N6-carboxylysine" evidence="15">
    <location>
        <position position="127"/>
    </location>
</feature>
<dbReference type="PROSITE" id="PS00887">
    <property type="entry name" value="ILVD_EDD_2"/>
    <property type="match status" value="1"/>
</dbReference>
<keyword evidence="19" id="KW-1185">Reference proteome</keyword>
<evidence type="ECO:0000256" key="8">
    <source>
        <dbReference type="ARBA" id="ARBA00023014"/>
    </source>
</evidence>
<evidence type="ECO:0000259" key="17">
    <source>
        <dbReference type="Pfam" id="PF24877"/>
    </source>
</evidence>
<evidence type="ECO:0000256" key="15">
    <source>
        <dbReference type="HAMAP-Rule" id="MF_00012"/>
    </source>
</evidence>
<dbReference type="RefSeq" id="WP_270056222.1">
    <property type="nucleotide sequence ID" value="NZ_CP115149.1"/>
</dbReference>
<keyword evidence="4 15" id="KW-0001">2Fe-2S</keyword>
<evidence type="ECO:0000259" key="16">
    <source>
        <dbReference type="Pfam" id="PF00920"/>
    </source>
</evidence>
<gene>
    <name evidence="15 18" type="primary">ilvD</name>
    <name evidence="18" type="ORF">O0235_13080</name>
</gene>
<evidence type="ECO:0000256" key="12">
    <source>
        <dbReference type="ARBA" id="ARBA00029436"/>
    </source>
</evidence>
<organism evidence="18 19">
    <name type="scientific">Tepidiforma flava</name>
    <dbReference type="NCBI Taxonomy" id="3004094"/>
    <lineage>
        <taxon>Bacteria</taxon>
        <taxon>Bacillati</taxon>
        <taxon>Chloroflexota</taxon>
        <taxon>Tepidiformia</taxon>
        <taxon>Tepidiformales</taxon>
        <taxon>Tepidiformaceae</taxon>
        <taxon>Tepidiforma</taxon>
    </lineage>
</organism>
<comment type="cofactor">
    <cofactor evidence="1 15">
        <name>Mg(2+)</name>
        <dbReference type="ChEBI" id="CHEBI:18420"/>
    </cofactor>
</comment>
<evidence type="ECO:0000313" key="19">
    <source>
        <dbReference type="Proteomes" id="UP001212803"/>
    </source>
</evidence>
<evidence type="ECO:0000256" key="5">
    <source>
        <dbReference type="ARBA" id="ARBA00022723"/>
    </source>
</evidence>
<comment type="catalytic activity">
    <reaction evidence="11">
        <text>(2R)-2,3-dihydroxy-3-methylbutanoate = 3-methyl-2-oxobutanoate + H2O</text>
        <dbReference type="Rhea" id="RHEA:24809"/>
        <dbReference type="ChEBI" id="CHEBI:11851"/>
        <dbReference type="ChEBI" id="CHEBI:15377"/>
        <dbReference type="ChEBI" id="CHEBI:49072"/>
        <dbReference type="EC" id="4.2.1.9"/>
    </reaction>
    <physiologicalReaction direction="left-to-right" evidence="11">
        <dbReference type="Rhea" id="RHEA:24810"/>
    </physiologicalReaction>
</comment>
<accession>A0ABY7M6D0</accession>
<reference evidence="18 19" key="1">
    <citation type="journal article" date="2023" name="ISME J.">
        <title>Thermophilic Dehalococcoidia with unusual traits shed light on an unexpected past.</title>
        <authorList>
            <person name="Palmer M."/>
            <person name="Covington J.K."/>
            <person name="Zhou E.M."/>
            <person name="Thomas S.C."/>
            <person name="Habib N."/>
            <person name="Seymour C.O."/>
            <person name="Lai D."/>
            <person name="Johnston J."/>
            <person name="Hashimi A."/>
            <person name="Jiao J.Y."/>
            <person name="Muok A.R."/>
            <person name="Liu L."/>
            <person name="Xian W.D."/>
            <person name="Zhi X.Y."/>
            <person name="Li M.M."/>
            <person name="Silva L.P."/>
            <person name="Bowen B.P."/>
            <person name="Louie K."/>
            <person name="Briegel A."/>
            <person name="Pett-Ridge J."/>
            <person name="Weber P.K."/>
            <person name="Tocheva E.I."/>
            <person name="Woyke T."/>
            <person name="Northen T.R."/>
            <person name="Mayali X."/>
            <person name="Li W.J."/>
            <person name="Hedlund B.P."/>
        </authorList>
    </citation>
    <scope>NUCLEOTIDE SEQUENCE [LARGE SCALE GENOMIC DNA]</scope>
    <source>
        <strain evidence="18 19">YIM 72310</strain>
    </source>
</reference>
<dbReference type="NCBIfam" id="NF002068">
    <property type="entry name" value="PRK00911.1"/>
    <property type="match status" value="1"/>
</dbReference>
<name>A0ABY7M6D0_9CHLR</name>
<keyword evidence="5 15" id="KW-0479">Metal-binding</keyword>
<keyword evidence="6 15" id="KW-0460">Magnesium</keyword>
<proteinExistence type="inferred from homology"/>
<dbReference type="SUPFAM" id="SSF52016">
    <property type="entry name" value="LeuD/IlvD-like"/>
    <property type="match status" value="1"/>
</dbReference>
<dbReference type="InterPro" id="IPR000581">
    <property type="entry name" value="ILV_EDD_N"/>
</dbReference>
<evidence type="ECO:0000256" key="11">
    <source>
        <dbReference type="ARBA" id="ARBA00029304"/>
    </source>
</evidence>
<evidence type="ECO:0000256" key="6">
    <source>
        <dbReference type="ARBA" id="ARBA00022842"/>
    </source>
</evidence>
<evidence type="ECO:0000256" key="7">
    <source>
        <dbReference type="ARBA" id="ARBA00023004"/>
    </source>
</evidence>
<evidence type="ECO:0000256" key="10">
    <source>
        <dbReference type="ARBA" id="ARBA00023304"/>
    </source>
</evidence>
<evidence type="ECO:0000256" key="14">
    <source>
        <dbReference type="ARBA" id="ARBA00029490"/>
    </source>
</evidence>
<keyword evidence="3 15" id="KW-0028">Amino-acid biosynthesis</keyword>
<dbReference type="NCBIfam" id="TIGR00110">
    <property type="entry name" value="ilvD"/>
    <property type="match status" value="1"/>
</dbReference>
<dbReference type="Proteomes" id="UP001212803">
    <property type="component" value="Chromosome"/>
</dbReference>
<feature type="binding site" evidence="15">
    <location>
        <position position="84"/>
    </location>
    <ligand>
        <name>Mg(2+)</name>
        <dbReference type="ChEBI" id="CHEBI:18420"/>
    </ligand>
</feature>
<evidence type="ECO:0000256" key="9">
    <source>
        <dbReference type="ARBA" id="ARBA00023239"/>
    </source>
</evidence>
<feature type="binding site" evidence="15">
    <location>
        <position position="447"/>
    </location>
    <ligand>
        <name>Mg(2+)</name>
        <dbReference type="ChEBI" id="CHEBI:18420"/>
    </ligand>
</feature>
<feature type="binding site" evidence="15">
    <location>
        <position position="52"/>
    </location>
    <ligand>
        <name>[2Fe-2S] cluster</name>
        <dbReference type="ChEBI" id="CHEBI:190135"/>
    </ligand>
</feature>
<evidence type="ECO:0000256" key="4">
    <source>
        <dbReference type="ARBA" id="ARBA00022714"/>
    </source>
</evidence>
<dbReference type="InterPro" id="IPR042096">
    <property type="entry name" value="Dihydro-acid_dehy_C"/>
</dbReference>
<comment type="caution">
    <text evidence="15">Lacks conserved residue(s) required for the propagation of feature annotation.</text>
</comment>
<dbReference type="PROSITE" id="PS00886">
    <property type="entry name" value="ILVD_EDD_1"/>
    <property type="match status" value="1"/>
</dbReference>
<comment type="pathway">
    <text evidence="13 15">Amino-acid biosynthesis; L-isoleucine biosynthesis; L-isoleucine from 2-oxobutanoate: step 3/4.</text>
</comment>
<dbReference type="HAMAP" id="MF_00012">
    <property type="entry name" value="IlvD"/>
    <property type="match status" value="1"/>
</dbReference>
<dbReference type="PANTHER" id="PTHR21000">
    <property type="entry name" value="DIHYDROXY-ACID DEHYDRATASE DAD"/>
    <property type="match status" value="1"/>
</dbReference>
<dbReference type="InterPro" id="IPR004404">
    <property type="entry name" value="DihydroxyA_deHydtase"/>
</dbReference>
<evidence type="ECO:0000256" key="2">
    <source>
        <dbReference type="ARBA" id="ARBA00006486"/>
    </source>
</evidence>
<feature type="domain" description="Dihydroxy-acid/6-phosphogluconate dehydratase N-terminal" evidence="16">
    <location>
        <begin position="37"/>
        <end position="353"/>
    </location>
</feature>
<dbReference type="PANTHER" id="PTHR21000:SF5">
    <property type="entry name" value="DIHYDROXY-ACID DEHYDRATASE, MITOCHONDRIAL"/>
    <property type="match status" value="1"/>
</dbReference>
<protein>
    <recommendedName>
        <fullName evidence="14 15">Dihydroxy-acid dehydratase</fullName>
        <shortName evidence="15">DAD</shortName>
        <ecNumber evidence="14 15">4.2.1.9</ecNumber>
    </recommendedName>
</protein>
<keyword evidence="10 15" id="KW-0100">Branched-chain amino acid biosynthesis</keyword>
<keyword evidence="9 15" id="KW-0456">Lyase</keyword>